<gene>
    <name evidence="12" type="ORF">METZ01_LOCUS9320</name>
</gene>
<dbReference type="GO" id="GO:0009252">
    <property type="term" value="P:peptidoglycan biosynthetic process"/>
    <property type="evidence" value="ECO:0007669"/>
    <property type="project" value="UniProtKB-UniPathway"/>
</dbReference>
<dbReference type="NCBIfam" id="TIGR01082">
    <property type="entry name" value="murC"/>
    <property type="match status" value="1"/>
</dbReference>
<evidence type="ECO:0000256" key="5">
    <source>
        <dbReference type="ARBA" id="ARBA00022598"/>
    </source>
</evidence>
<evidence type="ECO:0000256" key="2">
    <source>
        <dbReference type="ARBA" id="ARBA00004752"/>
    </source>
</evidence>
<dbReference type="InterPro" id="IPR005758">
    <property type="entry name" value="UDP-N-AcMur_Ala_ligase_MurC"/>
</dbReference>
<evidence type="ECO:0000256" key="7">
    <source>
        <dbReference type="ARBA" id="ARBA00022840"/>
    </source>
</evidence>
<dbReference type="InterPro" id="IPR036615">
    <property type="entry name" value="Mur_ligase_C_dom_sf"/>
</dbReference>
<dbReference type="GO" id="GO:0005737">
    <property type="term" value="C:cytoplasm"/>
    <property type="evidence" value="ECO:0007669"/>
    <property type="project" value="UniProtKB-SubCell"/>
</dbReference>
<name>A0A381NPD7_9ZZZZ</name>
<evidence type="ECO:0000256" key="6">
    <source>
        <dbReference type="ARBA" id="ARBA00022741"/>
    </source>
</evidence>
<keyword evidence="5" id="KW-0436">Ligase</keyword>
<dbReference type="InterPro" id="IPR013221">
    <property type="entry name" value="Mur_ligase_cen"/>
</dbReference>
<keyword evidence="6" id="KW-0547">Nucleotide-binding</keyword>
<dbReference type="Gene3D" id="3.40.1190.10">
    <property type="entry name" value="Mur-like, catalytic domain"/>
    <property type="match status" value="1"/>
</dbReference>
<dbReference type="EC" id="6.3.2.8" evidence="3"/>
<evidence type="ECO:0000259" key="11">
    <source>
        <dbReference type="Pfam" id="PF08245"/>
    </source>
</evidence>
<evidence type="ECO:0000256" key="3">
    <source>
        <dbReference type="ARBA" id="ARBA00012211"/>
    </source>
</evidence>
<evidence type="ECO:0000259" key="10">
    <source>
        <dbReference type="Pfam" id="PF02875"/>
    </source>
</evidence>
<dbReference type="GO" id="GO:0008763">
    <property type="term" value="F:UDP-N-acetylmuramate-L-alanine ligase activity"/>
    <property type="evidence" value="ECO:0007669"/>
    <property type="project" value="UniProtKB-EC"/>
</dbReference>
<dbReference type="InterPro" id="IPR004101">
    <property type="entry name" value="Mur_ligase_C"/>
</dbReference>
<dbReference type="SUPFAM" id="SSF53623">
    <property type="entry name" value="MurD-like peptide ligases, catalytic domain"/>
    <property type="match status" value="1"/>
</dbReference>
<dbReference type="Pfam" id="PF02875">
    <property type="entry name" value="Mur_ligase_C"/>
    <property type="match status" value="1"/>
</dbReference>
<evidence type="ECO:0000313" key="12">
    <source>
        <dbReference type="EMBL" id="SUZ56466.1"/>
    </source>
</evidence>
<dbReference type="SUPFAM" id="SSF51984">
    <property type="entry name" value="MurCD N-terminal domain"/>
    <property type="match status" value="1"/>
</dbReference>
<dbReference type="UniPathway" id="UPA00219"/>
<proteinExistence type="inferred from homology"/>
<evidence type="ECO:0000259" key="9">
    <source>
        <dbReference type="Pfam" id="PF01225"/>
    </source>
</evidence>
<feature type="domain" description="Mur ligase central" evidence="11">
    <location>
        <begin position="93"/>
        <end position="268"/>
    </location>
</feature>
<organism evidence="12">
    <name type="scientific">marine metagenome</name>
    <dbReference type="NCBI Taxonomy" id="408172"/>
    <lineage>
        <taxon>unclassified sequences</taxon>
        <taxon>metagenomes</taxon>
        <taxon>ecological metagenomes</taxon>
    </lineage>
</organism>
<accession>A0A381NPD7</accession>
<comment type="catalytic activity">
    <reaction evidence="8">
        <text>UDP-N-acetyl-alpha-D-muramate + L-alanine + ATP = UDP-N-acetyl-alpha-D-muramoyl-L-alanine + ADP + phosphate + H(+)</text>
        <dbReference type="Rhea" id="RHEA:23372"/>
        <dbReference type="ChEBI" id="CHEBI:15378"/>
        <dbReference type="ChEBI" id="CHEBI:30616"/>
        <dbReference type="ChEBI" id="CHEBI:43474"/>
        <dbReference type="ChEBI" id="CHEBI:57972"/>
        <dbReference type="ChEBI" id="CHEBI:70757"/>
        <dbReference type="ChEBI" id="CHEBI:83898"/>
        <dbReference type="ChEBI" id="CHEBI:456216"/>
        <dbReference type="EC" id="6.3.2.8"/>
    </reaction>
</comment>
<dbReference type="Pfam" id="PF01225">
    <property type="entry name" value="Mur_ligase"/>
    <property type="match status" value="1"/>
</dbReference>
<dbReference type="PANTHER" id="PTHR43445">
    <property type="entry name" value="UDP-N-ACETYLMURAMATE--L-ALANINE LIGASE-RELATED"/>
    <property type="match status" value="1"/>
</dbReference>
<dbReference type="InterPro" id="IPR000713">
    <property type="entry name" value="Mur_ligase_N"/>
</dbReference>
<protein>
    <recommendedName>
        <fullName evidence="3">UDP-N-acetylmuramate--L-alanine ligase</fullName>
        <ecNumber evidence="3">6.3.2.8</ecNumber>
    </recommendedName>
</protein>
<comment type="subcellular location">
    <subcellularLocation>
        <location evidence="1">Cytoplasm</location>
    </subcellularLocation>
</comment>
<feature type="domain" description="Mur ligase C-terminal" evidence="10">
    <location>
        <begin position="290"/>
        <end position="421"/>
    </location>
</feature>
<dbReference type="Gene3D" id="3.90.190.20">
    <property type="entry name" value="Mur ligase, C-terminal domain"/>
    <property type="match status" value="1"/>
</dbReference>
<dbReference type="SUPFAM" id="SSF53244">
    <property type="entry name" value="MurD-like peptide ligases, peptide-binding domain"/>
    <property type="match status" value="1"/>
</dbReference>
<dbReference type="InterPro" id="IPR050061">
    <property type="entry name" value="MurCDEF_pg_biosynth"/>
</dbReference>
<evidence type="ECO:0000256" key="4">
    <source>
        <dbReference type="ARBA" id="ARBA00022490"/>
    </source>
</evidence>
<dbReference type="InterPro" id="IPR036565">
    <property type="entry name" value="Mur-like_cat_sf"/>
</dbReference>
<feature type="domain" description="Mur ligase N-terminal catalytic" evidence="9">
    <location>
        <begin position="1"/>
        <end position="85"/>
    </location>
</feature>
<evidence type="ECO:0000256" key="1">
    <source>
        <dbReference type="ARBA" id="ARBA00004496"/>
    </source>
</evidence>
<dbReference type="Gene3D" id="3.40.50.720">
    <property type="entry name" value="NAD(P)-binding Rossmann-like Domain"/>
    <property type="match status" value="1"/>
</dbReference>
<dbReference type="EMBL" id="UINC01000503">
    <property type="protein sequence ID" value="SUZ56466.1"/>
    <property type="molecule type" value="Genomic_DNA"/>
</dbReference>
<dbReference type="AlphaFoldDB" id="A0A381NPD7"/>
<dbReference type="GO" id="GO:0005524">
    <property type="term" value="F:ATP binding"/>
    <property type="evidence" value="ECO:0007669"/>
    <property type="project" value="UniProtKB-KW"/>
</dbReference>
<reference evidence="12" key="1">
    <citation type="submission" date="2018-05" db="EMBL/GenBank/DDBJ databases">
        <authorList>
            <person name="Lanie J.A."/>
            <person name="Ng W.-L."/>
            <person name="Kazmierczak K.M."/>
            <person name="Andrzejewski T.M."/>
            <person name="Davidsen T.M."/>
            <person name="Wayne K.J."/>
            <person name="Tettelin H."/>
            <person name="Glass J.I."/>
            <person name="Rusch D."/>
            <person name="Podicherti R."/>
            <person name="Tsui H.-C.T."/>
            <person name="Winkler M.E."/>
        </authorList>
    </citation>
    <scope>NUCLEOTIDE SEQUENCE</scope>
</reference>
<keyword evidence="7" id="KW-0067">ATP-binding</keyword>
<dbReference type="PANTHER" id="PTHR43445:SF3">
    <property type="entry name" value="UDP-N-ACETYLMURAMATE--L-ALANINE LIGASE"/>
    <property type="match status" value="1"/>
</dbReference>
<evidence type="ECO:0000256" key="8">
    <source>
        <dbReference type="ARBA" id="ARBA00047833"/>
    </source>
</evidence>
<dbReference type="HAMAP" id="MF_00046">
    <property type="entry name" value="MurC"/>
    <property type="match status" value="1"/>
</dbReference>
<keyword evidence="4" id="KW-0963">Cytoplasm</keyword>
<comment type="pathway">
    <text evidence="2">Cell wall biogenesis; peptidoglycan biosynthesis.</text>
</comment>
<dbReference type="Pfam" id="PF08245">
    <property type="entry name" value="Mur_ligase_M"/>
    <property type="match status" value="1"/>
</dbReference>
<sequence length="437" mass="45350">MSAIAEVLVSMGHTVSGSDLKASSGLERLAALGVDVRVGHAADQVGGADLVTRSTAVPDGNPECRAAIERGIPLLSRAEVLGAISGLRDTIAVAGTHGKTTTASMLALVLREAGLRPSFIIGGDVNEIGTGAAWDEGSIFVVEADESDGSFLRLSTRYGLVTNLEPDHLEHHGGFEALLEAFDRFVEAVEGPVVVGVDDEEGAALAARHGTGTVGTSDGADWRLSDVQESWEGVRFTLAGPTTGAFSLDLPVPGLHNARNAAAAAAVAVHAGAEPPDVAGALARFGGVARRFEHRGRVGGVVLVDDYAHLPTEVVATLETARSGGFARIVAVFQPHRFSRTEALWSSFGGAFDGSDVLYVTDVYPSGEAPRPGVSGRLVVDAVLRDRPGTDVRYVARREDLVAALASELRDGDLCLTMGAGDLTAVPDQLRVRLGVG</sequence>